<organism evidence="1">
    <name type="scientific">Octopus bimaculoides</name>
    <name type="common">California two-spotted octopus</name>
    <dbReference type="NCBI Taxonomy" id="37653"/>
    <lineage>
        <taxon>Eukaryota</taxon>
        <taxon>Metazoa</taxon>
        <taxon>Spiralia</taxon>
        <taxon>Lophotrochozoa</taxon>
        <taxon>Mollusca</taxon>
        <taxon>Cephalopoda</taxon>
        <taxon>Coleoidea</taxon>
        <taxon>Octopodiformes</taxon>
        <taxon>Octopoda</taxon>
        <taxon>Incirrata</taxon>
        <taxon>Octopodidae</taxon>
        <taxon>Octopus</taxon>
    </lineage>
</organism>
<sequence>MVIIIIITTTIVFPFFFSSSMRIRVNEYFAFFKFGIKPQIHRMGTYLFD</sequence>
<name>A0A0L8G192_OCTBM</name>
<gene>
    <name evidence="1" type="ORF">OCBIM_22002218mg</name>
</gene>
<proteinExistence type="predicted"/>
<dbReference type="AlphaFoldDB" id="A0A0L8G192"/>
<dbReference type="EMBL" id="KQ424575">
    <property type="protein sequence ID" value="KOF70791.1"/>
    <property type="molecule type" value="Genomic_DNA"/>
</dbReference>
<protein>
    <submittedName>
        <fullName evidence="1">Uncharacterized protein</fullName>
    </submittedName>
</protein>
<reference evidence="1" key="1">
    <citation type="submission" date="2015-07" db="EMBL/GenBank/DDBJ databases">
        <title>MeaNS - Measles Nucleotide Surveillance Program.</title>
        <authorList>
            <person name="Tran T."/>
            <person name="Druce J."/>
        </authorList>
    </citation>
    <scope>NUCLEOTIDE SEQUENCE</scope>
    <source>
        <strain evidence="1">UCB-OBI-ISO-001</strain>
        <tissue evidence="1">Gonad</tissue>
    </source>
</reference>
<accession>A0A0L8G192</accession>
<evidence type="ECO:0000313" key="1">
    <source>
        <dbReference type="EMBL" id="KOF70791.1"/>
    </source>
</evidence>